<comment type="caution">
    <text evidence="1">The sequence shown here is derived from an EMBL/GenBank/DDBJ whole genome shotgun (WGS) entry which is preliminary data.</text>
</comment>
<dbReference type="EMBL" id="NMUH01009838">
    <property type="protein sequence ID" value="MQM20461.1"/>
    <property type="molecule type" value="Genomic_DNA"/>
</dbReference>
<dbReference type="AlphaFoldDB" id="A0A843XMS0"/>
<evidence type="ECO:0000313" key="1">
    <source>
        <dbReference type="EMBL" id="MQM20461.1"/>
    </source>
</evidence>
<protein>
    <submittedName>
        <fullName evidence="1">Uncharacterized protein</fullName>
    </submittedName>
</protein>
<gene>
    <name evidence="1" type="ORF">Taro_053481</name>
</gene>
<reference evidence="1" key="1">
    <citation type="submission" date="2017-07" db="EMBL/GenBank/DDBJ databases">
        <title>Taro Niue Genome Assembly and Annotation.</title>
        <authorList>
            <person name="Atibalentja N."/>
            <person name="Keating K."/>
            <person name="Fields C.J."/>
        </authorList>
    </citation>
    <scope>NUCLEOTIDE SEQUENCE</scope>
    <source>
        <strain evidence="1">Niue_2</strain>
        <tissue evidence="1">Leaf</tissue>
    </source>
</reference>
<keyword evidence="2" id="KW-1185">Reference proteome</keyword>
<sequence>MGDLFGDALVSILTGTITDTYVVCKSLLTPRAGTQLVRKMVFPDATPVTSAFTCSWHCCTTDIRYPWMAAAQLALFISWRSSRYGRIDSNPDLPLVGKKK</sequence>
<name>A0A843XMS0_COLES</name>
<dbReference type="Proteomes" id="UP000652761">
    <property type="component" value="Unassembled WGS sequence"/>
</dbReference>
<evidence type="ECO:0000313" key="2">
    <source>
        <dbReference type="Proteomes" id="UP000652761"/>
    </source>
</evidence>
<proteinExistence type="predicted"/>
<organism evidence="1 2">
    <name type="scientific">Colocasia esculenta</name>
    <name type="common">Wild taro</name>
    <name type="synonym">Arum esculentum</name>
    <dbReference type="NCBI Taxonomy" id="4460"/>
    <lineage>
        <taxon>Eukaryota</taxon>
        <taxon>Viridiplantae</taxon>
        <taxon>Streptophyta</taxon>
        <taxon>Embryophyta</taxon>
        <taxon>Tracheophyta</taxon>
        <taxon>Spermatophyta</taxon>
        <taxon>Magnoliopsida</taxon>
        <taxon>Liliopsida</taxon>
        <taxon>Araceae</taxon>
        <taxon>Aroideae</taxon>
        <taxon>Colocasieae</taxon>
        <taxon>Colocasia</taxon>
    </lineage>
</organism>
<accession>A0A843XMS0</accession>